<dbReference type="GO" id="GO:0005737">
    <property type="term" value="C:cytoplasm"/>
    <property type="evidence" value="ECO:0007669"/>
    <property type="project" value="TreeGrafter"/>
</dbReference>
<dbReference type="InterPro" id="IPR016185">
    <property type="entry name" value="PreATP-grasp_dom_sf"/>
</dbReference>
<dbReference type="Pfam" id="PF08443">
    <property type="entry name" value="RimK"/>
    <property type="match status" value="1"/>
</dbReference>
<keyword evidence="2 4" id="KW-0547">Nucleotide-binding</keyword>
<dbReference type="SUPFAM" id="SSF52440">
    <property type="entry name" value="PreATP-grasp domain"/>
    <property type="match status" value="1"/>
</dbReference>
<dbReference type="SUPFAM" id="SSF56059">
    <property type="entry name" value="Glutathione synthetase ATP-binding domain-like"/>
    <property type="match status" value="1"/>
</dbReference>
<dbReference type="Gene3D" id="3.30.1490.20">
    <property type="entry name" value="ATP-grasp fold, A domain"/>
    <property type="match status" value="1"/>
</dbReference>
<dbReference type="EMBL" id="LKBG01000123">
    <property type="protein sequence ID" value="KQB35429.1"/>
    <property type="molecule type" value="Genomic_DNA"/>
</dbReference>
<dbReference type="RefSeq" id="WP_048101488.1">
    <property type="nucleotide sequence ID" value="NZ_LKBG01000123.1"/>
</dbReference>
<dbReference type="Gene3D" id="3.40.50.20">
    <property type="match status" value="1"/>
</dbReference>
<dbReference type="Proteomes" id="UP000050320">
    <property type="component" value="Unassembled WGS sequence"/>
</dbReference>
<evidence type="ECO:0000256" key="2">
    <source>
        <dbReference type="ARBA" id="ARBA00022741"/>
    </source>
</evidence>
<dbReference type="GeneID" id="84222512"/>
<proteinExistence type="predicted"/>
<dbReference type="Pfam" id="PF22626">
    <property type="entry name" value="LysX_preATP_grasp"/>
    <property type="match status" value="1"/>
</dbReference>
<organism evidence="6 7">
    <name type="scientific">Acidiplasma aeolicum</name>
    <dbReference type="NCBI Taxonomy" id="507754"/>
    <lineage>
        <taxon>Archaea</taxon>
        <taxon>Methanobacteriati</taxon>
        <taxon>Thermoplasmatota</taxon>
        <taxon>Thermoplasmata</taxon>
        <taxon>Thermoplasmatales</taxon>
        <taxon>Ferroplasmaceae</taxon>
        <taxon>Acidiplasma</taxon>
    </lineage>
</organism>
<dbReference type="NCBIfam" id="TIGR00768">
    <property type="entry name" value="rimK_fam"/>
    <property type="match status" value="1"/>
</dbReference>
<evidence type="ECO:0000256" key="1">
    <source>
        <dbReference type="ARBA" id="ARBA00022723"/>
    </source>
</evidence>
<dbReference type="PANTHER" id="PTHR21621">
    <property type="entry name" value="RIBOSOMAL PROTEIN S6 MODIFICATION PROTEIN"/>
    <property type="match status" value="1"/>
</dbReference>
<keyword evidence="3 4" id="KW-0067">ATP-binding</keyword>
<accession>A0A0Q0RJ13</accession>
<dbReference type="InterPro" id="IPR013815">
    <property type="entry name" value="ATP_grasp_subdomain_1"/>
</dbReference>
<dbReference type="InterPro" id="IPR054562">
    <property type="entry name" value="LysX/ArgX_preATP_grasp"/>
</dbReference>
<evidence type="ECO:0000259" key="5">
    <source>
        <dbReference type="PROSITE" id="PS50975"/>
    </source>
</evidence>
<dbReference type="OrthoDB" id="33241at2157"/>
<dbReference type="InterPro" id="IPR013651">
    <property type="entry name" value="ATP-grasp_RimK-type"/>
</dbReference>
<evidence type="ECO:0000256" key="3">
    <source>
        <dbReference type="ARBA" id="ARBA00022840"/>
    </source>
</evidence>
<dbReference type="InterPro" id="IPR011761">
    <property type="entry name" value="ATP-grasp"/>
</dbReference>
<evidence type="ECO:0000313" key="7">
    <source>
        <dbReference type="Proteomes" id="UP000050320"/>
    </source>
</evidence>
<dbReference type="Gene3D" id="3.30.470.20">
    <property type="entry name" value="ATP-grasp fold, B domain"/>
    <property type="match status" value="1"/>
</dbReference>
<dbReference type="PROSITE" id="PS50975">
    <property type="entry name" value="ATP_GRASP"/>
    <property type="match status" value="1"/>
</dbReference>
<dbReference type="InterPro" id="IPR004666">
    <property type="entry name" value="Rp_bS6_RimK/Lys_biosynth_LsyX"/>
</dbReference>
<gene>
    <name evidence="6" type="ORF">AOG54_02995</name>
</gene>
<sequence>MISIIYDYINWEEKQIIKKLQEENIEYNIINAKDEPLNITGKNSKIGDVAFIRCVSHRRSLYYSAILENQGIRTINSFNIFNITGNKIITSAYLYKNNIPTPESTVSFSKDAAIGVCNSYGYPVVFKPASGSWGRMVSLIKNDNMAETIFSMNDMVNESGVYYIQRYVERPPRDIRAILINHDISAAVYRYSNDGWKTNLYRGGKVEKAALSDYDREIIIKASEIFDAGVIGIDAMESPDGIKIHEINGRVEFKGASRVYGDKIINDVVNFLKSTS</sequence>
<evidence type="ECO:0000313" key="6">
    <source>
        <dbReference type="EMBL" id="KQB35429.1"/>
    </source>
</evidence>
<keyword evidence="7" id="KW-1185">Reference proteome</keyword>
<reference evidence="6 7" key="1">
    <citation type="submission" date="2015-09" db="EMBL/GenBank/DDBJ databases">
        <title>Heavy metals and arsenic resistance mechanisms in polyextremophilic archaea of the family Ferroplasmaceae.</title>
        <authorList>
            <person name="Bulaev A.G."/>
            <person name="Kanygina A.V."/>
        </authorList>
    </citation>
    <scope>NUCLEOTIDE SEQUENCE [LARGE SCALE GENOMIC DNA]</scope>
    <source>
        <strain evidence="6 7">VT</strain>
    </source>
</reference>
<keyword evidence="1" id="KW-0479">Metal-binding</keyword>
<dbReference type="GO" id="GO:0046872">
    <property type="term" value="F:metal ion binding"/>
    <property type="evidence" value="ECO:0007669"/>
    <property type="project" value="UniProtKB-KW"/>
</dbReference>
<dbReference type="GO" id="GO:0005524">
    <property type="term" value="F:ATP binding"/>
    <property type="evidence" value="ECO:0007669"/>
    <property type="project" value="UniProtKB-UniRule"/>
</dbReference>
<dbReference type="AlphaFoldDB" id="A0A0Q0RJ13"/>
<dbReference type="PANTHER" id="PTHR21621:SF2">
    <property type="entry name" value="COENZYME GAMMA-F420-2:ALPHA-L-GLUTAMATE LIGASE"/>
    <property type="match status" value="1"/>
</dbReference>
<comment type="caution">
    <text evidence="6">The sequence shown here is derived from an EMBL/GenBank/DDBJ whole genome shotgun (WGS) entry which is preliminary data.</text>
</comment>
<protein>
    <recommendedName>
        <fullName evidence="5">ATP-grasp domain-containing protein</fullName>
    </recommendedName>
</protein>
<dbReference type="GO" id="GO:0043774">
    <property type="term" value="F:coenzyme F420-2 alpha-glutamyl ligase activity"/>
    <property type="evidence" value="ECO:0007669"/>
    <property type="project" value="TreeGrafter"/>
</dbReference>
<evidence type="ECO:0000256" key="4">
    <source>
        <dbReference type="PROSITE-ProRule" id="PRU00409"/>
    </source>
</evidence>
<feature type="domain" description="ATP-grasp" evidence="5">
    <location>
        <begin position="91"/>
        <end position="273"/>
    </location>
</feature>
<name>A0A0Q0RJ13_9ARCH</name>